<feature type="transmembrane region" description="Helical" evidence="8">
    <location>
        <begin position="95"/>
        <end position="116"/>
    </location>
</feature>
<dbReference type="InterPro" id="IPR051617">
    <property type="entry name" value="UNC-93-like_regulator"/>
</dbReference>
<proteinExistence type="predicted"/>
<evidence type="ECO:0000313" key="10">
    <source>
        <dbReference type="EMBL" id="CAD8730703.1"/>
    </source>
</evidence>
<evidence type="ECO:0000256" key="3">
    <source>
        <dbReference type="ARBA" id="ARBA00022989"/>
    </source>
</evidence>
<evidence type="ECO:0000256" key="4">
    <source>
        <dbReference type="ARBA" id="ARBA00023136"/>
    </source>
</evidence>
<keyword evidence="2 8" id="KW-0812">Transmembrane</keyword>
<feature type="transmembrane region" description="Helical" evidence="8">
    <location>
        <begin position="372"/>
        <end position="390"/>
    </location>
</feature>
<dbReference type="PANTHER" id="PTHR23294:SF0">
    <property type="entry name" value="UNC93-LIKE PROTEIN MFSD11"/>
    <property type="match status" value="1"/>
</dbReference>
<dbReference type="Gene3D" id="1.20.1250.20">
    <property type="entry name" value="MFS general substrate transporter like domains"/>
    <property type="match status" value="2"/>
</dbReference>
<protein>
    <recommendedName>
        <fullName evidence="6">UNC93-like protein MFSD11</fullName>
    </recommendedName>
    <alternativeName>
        <fullName evidence="7">Major facilitator superfamily domain-containing protein 11</fullName>
    </alternativeName>
</protein>
<feature type="domain" description="Major facilitator superfamily (MFS) profile" evidence="9">
    <location>
        <begin position="306"/>
        <end position="497"/>
    </location>
</feature>
<dbReference type="GO" id="GO:0022857">
    <property type="term" value="F:transmembrane transporter activity"/>
    <property type="evidence" value="ECO:0007669"/>
    <property type="project" value="InterPro"/>
</dbReference>
<feature type="transmembrane region" description="Helical" evidence="8">
    <location>
        <begin position="182"/>
        <end position="204"/>
    </location>
</feature>
<feature type="transmembrane region" description="Helical" evidence="8">
    <location>
        <begin position="340"/>
        <end position="360"/>
    </location>
</feature>
<feature type="transmembrane region" description="Helical" evidence="8">
    <location>
        <begin position="210"/>
        <end position="230"/>
    </location>
</feature>
<feature type="transmembrane region" description="Helical" evidence="8">
    <location>
        <begin position="123"/>
        <end position="142"/>
    </location>
</feature>
<organism evidence="10">
    <name type="scientific">Chrysocystis fragilis</name>
    <dbReference type="NCBI Taxonomy" id="1411660"/>
    <lineage>
        <taxon>Eukaryota</taxon>
        <taxon>Sar</taxon>
        <taxon>Stramenopiles</taxon>
        <taxon>Ochrophyta</taxon>
        <taxon>Pelagophyceae</taxon>
        <taxon>Sarcinochrysidales</taxon>
        <taxon>Chrysocystaceae</taxon>
        <taxon>Chrysocystis</taxon>
    </lineage>
</organism>
<dbReference type="PROSITE" id="PS50850">
    <property type="entry name" value="MFS"/>
    <property type="match status" value="1"/>
</dbReference>
<comment type="subcellular location">
    <subcellularLocation>
        <location evidence="1">Membrane</location>
        <topology evidence="1">Multi-pass membrane protein</topology>
    </subcellularLocation>
</comment>
<evidence type="ECO:0000259" key="9">
    <source>
        <dbReference type="PROSITE" id="PS50850"/>
    </source>
</evidence>
<keyword evidence="3 8" id="KW-1133">Transmembrane helix</keyword>
<dbReference type="SUPFAM" id="SSF103473">
    <property type="entry name" value="MFS general substrate transporter"/>
    <property type="match status" value="1"/>
</dbReference>
<dbReference type="InterPro" id="IPR010291">
    <property type="entry name" value="Ion_channel_UNC-93"/>
</dbReference>
<dbReference type="InterPro" id="IPR020846">
    <property type="entry name" value="MFS_dom"/>
</dbReference>
<feature type="transmembrane region" description="Helical" evidence="8">
    <location>
        <begin position="148"/>
        <end position="170"/>
    </location>
</feature>
<keyword evidence="4 8" id="KW-0472">Membrane</keyword>
<evidence type="ECO:0000256" key="7">
    <source>
        <dbReference type="ARBA" id="ARBA00041910"/>
    </source>
</evidence>
<dbReference type="PANTHER" id="PTHR23294">
    <property type="entry name" value="ET TRANSLATION PRODUCT-RELATED"/>
    <property type="match status" value="1"/>
</dbReference>
<evidence type="ECO:0000256" key="8">
    <source>
        <dbReference type="SAM" id="Phobius"/>
    </source>
</evidence>
<dbReference type="Pfam" id="PF05978">
    <property type="entry name" value="UNC-93"/>
    <property type="match status" value="1"/>
</dbReference>
<evidence type="ECO:0000256" key="5">
    <source>
        <dbReference type="ARBA" id="ARBA00023180"/>
    </source>
</evidence>
<feature type="transmembrane region" description="Helical" evidence="8">
    <location>
        <begin position="477"/>
        <end position="496"/>
    </location>
</feature>
<accession>A0A7S0TBD5</accession>
<feature type="transmembrane region" description="Helical" evidence="8">
    <location>
        <begin position="54"/>
        <end position="75"/>
    </location>
</feature>
<dbReference type="AlphaFoldDB" id="A0A7S0TBD5"/>
<name>A0A7S0TBD5_9STRA</name>
<evidence type="ECO:0000256" key="6">
    <source>
        <dbReference type="ARBA" id="ARBA00040302"/>
    </source>
</evidence>
<feature type="transmembrane region" description="Helical" evidence="8">
    <location>
        <begin position="447"/>
        <end position="471"/>
    </location>
</feature>
<evidence type="ECO:0000256" key="1">
    <source>
        <dbReference type="ARBA" id="ARBA00004141"/>
    </source>
</evidence>
<sequence>MPSWPTRWGTAEDESSTKWSLKWERIVDVHGARATDSFSWLAGVEDQDVGRVRIVLMATGFLFIFMAFNTTQTILSTVLQHFTGWMTGLSYDLGNASLMIMYLTACPSLCVVPSVIRRHGAVSTLMIGGLCYAVYITSLVFVWEPTVLASSCVVGFGQATIWVAQGVLLTSNSDESSRGRDAGLFWGIYSCSGIVGPAIGFVVYEGMNSRGFFLFATLFTLIGALFFQALKSRSVHAKDGEHASALLRSTTAHDPAGECLIAGREALDSNDQTDTESGRAARGAHAAVSGSATKDQPSFSAEKTTVLLKLVPFMLFVGTSDSFVMSTFPLIFAPSSAQEGAVFLVFLGWGLTETVGALVLSRVSDTIGRRALVYVGALTYLIALALSWLLLADSRLVPAELDPLWCRVSWLSFVAGALFGLSDALSNTQAYALIGDNFLEPHENIRAYSAFQLMQSIGMAAGFAFSLVIPIDWRRRYLVFGSQLGTLVASVVGVLLL</sequence>
<feature type="transmembrane region" description="Helical" evidence="8">
    <location>
        <begin position="306"/>
        <end position="328"/>
    </location>
</feature>
<gene>
    <name evidence="10" type="ORF">CFRA1165_LOCUS392</name>
</gene>
<dbReference type="GO" id="GO:0016020">
    <property type="term" value="C:membrane"/>
    <property type="evidence" value="ECO:0007669"/>
    <property type="project" value="UniProtKB-SubCell"/>
</dbReference>
<dbReference type="EMBL" id="HBFH01000524">
    <property type="protein sequence ID" value="CAD8730703.1"/>
    <property type="molecule type" value="Transcribed_RNA"/>
</dbReference>
<keyword evidence="5" id="KW-0325">Glycoprotein</keyword>
<evidence type="ECO:0000256" key="2">
    <source>
        <dbReference type="ARBA" id="ARBA00022692"/>
    </source>
</evidence>
<reference evidence="10" key="1">
    <citation type="submission" date="2021-01" db="EMBL/GenBank/DDBJ databases">
        <authorList>
            <person name="Corre E."/>
            <person name="Pelletier E."/>
            <person name="Niang G."/>
            <person name="Scheremetjew M."/>
            <person name="Finn R."/>
            <person name="Kale V."/>
            <person name="Holt S."/>
            <person name="Cochrane G."/>
            <person name="Meng A."/>
            <person name="Brown T."/>
            <person name="Cohen L."/>
        </authorList>
    </citation>
    <scope>NUCLEOTIDE SEQUENCE</scope>
    <source>
        <strain evidence="10">CCMP3189</strain>
    </source>
</reference>
<dbReference type="InterPro" id="IPR036259">
    <property type="entry name" value="MFS_trans_sf"/>
</dbReference>